<dbReference type="KEGG" id="daur:Daura_36635"/>
<keyword evidence="2 6" id="KW-1133">Transmembrane helix</keyword>
<accession>A0A9Q9ID42</accession>
<dbReference type="InterPro" id="IPR009875">
    <property type="entry name" value="PilZ_domain"/>
</dbReference>
<dbReference type="Gene3D" id="2.40.10.220">
    <property type="entry name" value="predicted glycosyltransferase like domains"/>
    <property type="match status" value="1"/>
</dbReference>
<keyword evidence="1 6" id="KW-0812">Transmembrane</keyword>
<dbReference type="GO" id="GO:0007165">
    <property type="term" value="P:signal transduction"/>
    <property type="evidence" value="ECO:0007669"/>
    <property type="project" value="UniProtKB-KW"/>
</dbReference>
<gene>
    <name evidence="9" type="ORF">Daura_36635</name>
</gene>
<evidence type="ECO:0000256" key="1">
    <source>
        <dbReference type="ARBA" id="ARBA00022692"/>
    </source>
</evidence>
<dbReference type="PROSITE" id="PS50885">
    <property type="entry name" value="HAMP"/>
    <property type="match status" value="1"/>
</dbReference>
<reference evidence="9" key="1">
    <citation type="submission" date="2021-04" db="EMBL/GenBank/DDBJ databases">
        <title>Dactylosporangium aurantiacum NRRL B-8018 full assembly.</title>
        <authorList>
            <person name="Hartkoorn R.C."/>
            <person name="Beaudoing E."/>
            <person name="Hot D."/>
        </authorList>
    </citation>
    <scope>NUCLEOTIDE SEQUENCE</scope>
    <source>
        <strain evidence="9">NRRL B-8018</strain>
    </source>
</reference>
<feature type="domain" description="Methyl-accepting transducer" evidence="7">
    <location>
        <begin position="383"/>
        <end position="518"/>
    </location>
</feature>
<keyword evidence="3 5" id="KW-0807">Transducer</keyword>
<dbReference type="GO" id="GO:0016020">
    <property type="term" value="C:membrane"/>
    <property type="evidence" value="ECO:0007669"/>
    <property type="project" value="InterPro"/>
</dbReference>
<evidence type="ECO:0000256" key="6">
    <source>
        <dbReference type="SAM" id="Phobius"/>
    </source>
</evidence>
<dbReference type="GO" id="GO:0035438">
    <property type="term" value="F:cyclic-di-GMP binding"/>
    <property type="evidence" value="ECO:0007669"/>
    <property type="project" value="InterPro"/>
</dbReference>
<dbReference type="PROSITE" id="PS50111">
    <property type="entry name" value="CHEMOTAXIS_TRANSDUC_2"/>
    <property type="match status" value="1"/>
</dbReference>
<protein>
    <submittedName>
        <fullName evidence="9">Methyl-accepting chemotaxis protein</fullName>
    </submittedName>
</protein>
<evidence type="ECO:0000256" key="4">
    <source>
        <dbReference type="ARBA" id="ARBA00029447"/>
    </source>
</evidence>
<dbReference type="AlphaFoldDB" id="A0A9Q9ID42"/>
<keyword evidence="6" id="KW-0472">Membrane</keyword>
<evidence type="ECO:0000256" key="5">
    <source>
        <dbReference type="PROSITE-ProRule" id="PRU00284"/>
    </source>
</evidence>
<organism evidence="9 10">
    <name type="scientific">Dactylosporangium aurantiacum</name>
    <dbReference type="NCBI Taxonomy" id="35754"/>
    <lineage>
        <taxon>Bacteria</taxon>
        <taxon>Bacillati</taxon>
        <taxon>Actinomycetota</taxon>
        <taxon>Actinomycetes</taxon>
        <taxon>Micromonosporales</taxon>
        <taxon>Micromonosporaceae</taxon>
        <taxon>Dactylosporangium</taxon>
    </lineage>
</organism>
<evidence type="ECO:0000259" key="7">
    <source>
        <dbReference type="PROSITE" id="PS50111"/>
    </source>
</evidence>
<dbReference type="PANTHER" id="PTHR32089">
    <property type="entry name" value="METHYL-ACCEPTING CHEMOTAXIS PROTEIN MCPB"/>
    <property type="match status" value="1"/>
</dbReference>
<dbReference type="Pfam" id="PF00015">
    <property type="entry name" value="MCPsignal"/>
    <property type="match status" value="1"/>
</dbReference>
<dbReference type="PANTHER" id="PTHR32089:SF112">
    <property type="entry name" value="LYSOZYME-LIKE PROTEIN-RELATED"/>
    <property type="match status" value="1"/>
</dbReference>
<comment type="similarity">
    <text evidence="4">Belongs to the methyl-accepting chemotaxis (MCP) protein family.</text>
</comment>
<dbReference type="SMART" id="SM00283">
    <property type="entry name" value="MA"/>
    <property type="match status" value="1"/>
</dbReference>
<evidence type="ECO:0000256" key="3">
    <source>
        <dbReference type="ARBA" id="ARBA00023224"/>
    </source>
</evidence>
<evidence type="ECO:0000313" key="9">
    <source>
        <dbReference type="EMBL" id="UWZ52175.1"/>
    </source>
</evidence>
<evidence type="ECO:0000256" key="2">
    <source>
        <dbReference type="ARBA" id="ARBA00022989"/>
    </source>
</evidence>
<feature type="transmembrane region" description="Helical" evidence="6">
    <location>
        <begin position="272"/>
        <end position="294"/>
    </location>
</feature>
<dbReference type="OrthoDB" id="3285468at2"/>
<feature type="transmembrane region" description="Helical" evidence="6">
    <location>
        <begin position="26"/>
        <end position="44"/>
    </location>
</feature>
<dbReference type="RefSeq" id="WP_156089954.1">
    <property type="nucleotide sequence ID" value="NZ_CP073767.1"/>
</dbReference>
<name>A0A9Q9ID42_9ACTN</name>
<dbReference type="InterPro" id="IPR004089">
    <property type="entry name" value="MCPsignal_dom"/>
</dbReference>
<evidence type="ECO:0000313" key="10">
    <source>
        <dbReference type="Proteomes" id="UP001058003"/>
    </source>
</evidence>
<feature type="domain" description="HAMP" evidence="8">
    <location>
        <begin position="311"/>
        <end position="346"/>
    </location>
</feature>
<dbReference type="Pfam" id="PF07238">
    <property type="entry name" value="PilZ"/>
    <property type="match status" value="1"/>
</dbReference>
<proteinExistence type="inferred from homology"/>
<keyword evidence="10" id="KW-1185">Reference proteome</keyword>
<dbReference type="SUPFAM" id="SSF58104">
    <property type="entry name" value="Methyl-accepting chemotaxis protein (MCP) signaling domain"/>
    <property type="match status" value="1"/>
</dbReference>
<dbReference type="EMBL" id="CP073767">
    <property type="protein sequence ID" value="UWZ52175.1"/>
    <property type="molecule type" value="Genomic_DNA"/>
</dbReference>
<dbReference type="SUPFAM" id="SSF141371">
    <property type="entry name" value="PilZ domain-like"/>
    <property type="match status" value="1"/>
</dbReference>
<dbReference type="Gene3D" id="1.10.287.950">
    <property type="entry name" value="Methyl-accepting chemotaxis protein"/>
    <property type="match status" value="1"/>
</dbReference>
<sequence>MTASGRPSLLVPALWLADRVRTSTRLALLCVVLLLPGLGATWAYTGSVNRRVDFTSAEVDGTEVLRPALDAMAELAGGHTPDLAPLRAAVAAHPDLGLGSAMDAVTAAQGTLPAATAIAELVTAAGDTSNLILDPDLDSFYVMDILVVDLPEAMLAAAGAATPDSGAPAGDRMAAQAVLAGTLENTAAGIRAAVTTATRNTADKGLGARLGTLGPAADAVAALGATLSATLGTPGPAAFAGAPAVSAAVAPTVEALHRLLDARLAQLRRDRLINLTATTAGLVVALWLAAAVWWRTRHDVNLACAGVVATADGDLAERELPDGRDELGDLGRALRKARSRLAEQDSELRQAQRVREEQLHASFEQQREAQRQLRERAQGVVDESVGEISRELRDVRAQVDAVRDAARTIEERVTEADHATASVVARAQRAEQVVAALGESLRQVDGTTQLIAGIAAQTRLLALNATIEAARAGEAGRGFTVVANEVKDLAGTTAQSTEQIASTLTTLERSAADMTATIAAMVAGVGGIGEATGVLRHVAVDQHAVVDVLDRQVNGTMDRIEQMSALAEKLERRHAERIAATGPARLALAGGRDIVPAELQDLSHGGMRCQAEGTVPLRAGDTLDVELTLDSVAGRAPLRLHCQVVHCVAQGGHTELGLQFLAPPPDAVDRIDRHMNANG</sequence>
<evidence type="ECO:0000259" key="8">
    <source>
        <dbReference type="PROSITE" id="PS50885"/>
    </source>
</evidence>
<dbReference type="Proteomes" id="UP001058003">
    <property type="component" value="Chromosome"/>
</dbReference>
<dbReference type="InterPro" id="IPR003660">
    <property type="entry name" value="HAMP_dom"/>
</dbReference>